<gene>
    <name evidence="1" type="ORF">LX32DRAFT_576986</name>
</gene>
<dbReference type="Proteomes" id="UP001232148">
    <property type="component" value="Unassembled WGS sequence"/>
</dbReference>
<name>A0AAD9H0T4_9PEZI</name>
<sequence>DAIACRVLYAEADVSHITPIKPYNFTLRENGNDGVPWLACSIATDEPFNNREEHLKALSSIPETGRVYKPGI</sequence>
<comment type="caution">
    <text evidence="1">The sequence shown here is derived from an EMBL/GenBank/DDBJ whole genome shotgun (WGS) entry which is preliminary data.</text>
</comment>
<feature type="non-terminal residue" evidence="1">
    <location>
        <position position="72"/>
    </location>
</feature>
<proteinExistence type="predicted"/>
<evidence type="ECO:0000313" key="1">
    <source>
        <dbReference type="EMBL" id="KAK2020375.1"/>
    </source>
</evidence>
<protein>
    <submittedName>
        <fullName evidence="1">Uncharacterized protein</fullName>
    </submittedName>
</protein>
<dbReference type="AlphaFoldDB" id="A0AAD9H0T4"/>
<evidence type="ECO:0000313" key="2">
    <source>
        <dbReference type="Proteomes" id="UP001232148"/>
    </source>
</evidence>
<dbReference type="EMBL" id="MU843317">
    <property type="protein sequence ID" value="KAK2020375.1"/>
    <property type="molecule type" value="Genomic_DNA"/>
</dbReference>
<reference evidence="1" key="1">
    <citation type="submission" date="2021-06" db="EMBL/GenBank/DDBJ databases">
        <title>Comparative genomics, transcriptomics and evolutionary studies reveal genomic signatures of adaptation to plant cell wall in hemibiotrophic fungi.</title>
        <authorList>
            <consortium name="DOE Joint Genome Institute"/>
            <person name="Baroncelli R."/>
            <person name="Diaz J.F."/>
            <person name="Benocci T."/>
            <person name="Peng M."/>
            <person name="Battaglia E."/>
            <person name="Haridas S."/>
            <person name="Andreopoulos W."/>
            <person name="Labutti K."/>
            <person name="Pangilinan J."/>
            <person name="Floch G.L."/>
            <person name="Makela M.R."/>
            <person name="Henrissat B."/>
            <person name="Grigoriev I.V."/>
            <person name="Crouch J.A."/>
            <person name="De Vries R.P."/>
            <person name="Sukno S.A."/>
            <person name="Thon M.R."/>
        </authorList>
    </citation>
    <scope>NUCLEOTIDE SEQUENCE</scope>
    <source>
        <strain evidence="1">MAFF235873</strain>
    </source>
</reference>
<accession>A0AAD9H0T4</accession>
<organism evidence="1 2">
    <name type="scientific">Colletotrichum zoysiae</name>
    <dbReference type="NCBI Taxonomy" id="1216348"/>
    <lineage>
        <taxon>Eukaryota</taxon>
        <taxon>Fungi</taxon>
        <taxon>Dikarya</taxon>
        <taxon>Ascomycota</taxon>
        <taxon>Pezizomycotina</taxon>
        <taxon>Sordariomycetes</taxon>
        <taxon>Hypocreomycetidae</taxon>
        <taxon>Glomerellales</taxon>
        <taxon>Glomerellaceae</taxon>
        <taxon>Colletotrichum</taxon>
        <taxon>Colletotrichum graminicola species complex</taxon>
    </lineage>
</organism>
<feature type="non-terminal residue" evidence="1">
    <location>
        <position position="1"/>
    </location>
</feature>
<keyword evidence="2" id="KW-1185">Reference proteome</keyword>